<dbReference type="InterPro" id="IPR036844">
    <property type="entry name" value="Hint_dom_sf"/>
</dbReference>
<evidence type="ECO:0000259" key="1">
    <source>
        <dbReference type="Pfam" id="PF13403"/>
    </source>
</evidence>
<feature type="domain" description="Hedgehog/Intein (Hint)" evidence="1">
    <location>
        <begin position="49"/>
        <end position="180"/>
    </location>
</feature>
<sequence>MLAVLHSEFVPKGVRHVSEVTSISVYLDQSSDTDPSGLNHAVNARRGGFLNGTKVATTSGWKPVERIAVGDLVRTLDHGFKEVRRISTSVVVIPAEERRSEYLPVFVPARAAYNGRPVWLMPEQGIALNLSQIDADVSGCSVVSARLLNGVGRFMSQAPGSSFEVRSLFFDEDQVIFVEGGLQAYCPSGLFNMRGRVSGAGYDVADEETGTKLVNLIASRGDMSALANPLGALPAPIPQEPIFPIRPPSGVRRPGRPGRPNAPVLFLRPEWQI</sequence>
<organism evidence="2 3">
    <name type="scientific">Ruegeria atlantica</name>
    <dbReference type="NCBI Taxonomy" id="81569"/>
    <lineage>
        <taxon>Bacteria</taxon>
        <taxon>Pseudomonadati</taxon>
        <taxon>Pseudomonadota</taxon>
        <taxon>Alphaproteobacteria</taxon>
        <taxon>Rhodobacterales</taxon>
        <taxon>Roseobacteraceae</taxon>
        <taxon>Ruegeria</taxon>
    </lineage>
</organism>
<dbReference type="SUPFAM" id="SSF51294">
    <property type="entry name" value="Hedgehog/intein (Hint) domain"/>
    <property type="match status" value="1"/>
</dbReference>
<proteinExistence type="predicted"/>
<evidence type="ECO:0000313" key="2">
    <source>
        <dbReference type="EMBL" id="NOE17719.1"/>
    </source>
</evidence>
<protein>
    <recommendedName>
        <fullName evidence="1">Hedgehog/Intein (Hint) domain-containing protein</fullName>
    </recommendedName>
</protein>
<dbReference type="Pfam" id="PF13403">
    <property type="entry name" value="Hint_2"/>
    <property type="match status" value="1"/>
</dbReference>
<name>A0AA90YZ27_9RHOB</name>
<accession>A0AA90YZ27</accession>
<reference evidence="2" key="1">
    <citation type="submission" date="2019-12" db="EMBL/GenBank/DDBJ databases">
        <title>Ruegeria JWLKs population differentiation of coral mucus and skeleton niches.</title>
        <authorList>
            <person name="Luo D."/>
        </authorList>
    </citation>
    <scope>NUCLEOTIDE SEQUENCE</scope>
    <source>
        <strain evidence="2">HKCCD6181</strain>
    </source>
</reference>
<dbReference type="AlphaFoldDB" id="A0AA90YZ27"/>
<gene>
    <name evidence="2" type="ORF">GS634_06230</name>
</gene>
<comment type="caution">
    <text evidence="2">The sequence shown here is derived from an EMBL/GenBank/DDBJ whole genome shotgun (WGS) entry which is preliminary data.</text>
</comment>
<dbReference type="EMBL" id="WVRA01000001">
    <property type="protein sequence ID" value="NOE17719.1"/>
    <property type="molecule type" value="Genomic_DNA"/>
</dbReference>
<dbReference type="InterPro" id="IPR028992">
    <property type="entry name" value="Hedgehog/Intein_dom"/>
</dbReference>
<dbReference type="Proteomes" id="UP000597886">
    <property type="component" value="Unassembled WGS sequence"/>
</dbReference>
<evidence type="ECO:0000313" key="3">
    <source>
        <dbReference type="Proteomes" id="UP000597886"/>
    </source>
</evidence>